<sequence>MEMPKVTDEHRKLHVLLGDWVGDEKLSPSPWGPGGPAIGRNTFRLDLDGFFVVQDYVEEMDGKVSFRGHGLFGYDTLSKEYTWHWFDNMGFVPGGPSRGTWEGDTLTLQLTTPRGKARYVYRFESDSKYHLRIENSFDGGATYVTFIEGTYTKKV</sequence>
<dbReference type="Pfam" id="PF07617">
    <property type="entry name" value="DUF1579"/>
    <property type="match status" value="1"/>
</dbReference>
<dbReference type="KEGG" id="llu:AKJ09_05505"/>
<accession>A0A0K1PZN4</accession>
<dbReference type="InterPro" id="IPR011473">
    <property type="entry name" value="DUF1579"/>
</dbReference>
<dbReference type="EMBL" id="CP012333">
    <property type="protein sequence ID" value="AKU98841.1"/>
    <property type="molecule type" value="Genomic_DNA"/>
</dbReference>
<evidence type="ECO:0000313" key="2">
    <source>
        <dbReference type="Proteomes" id="UP000064967"/>
    </source>
</evidence>
<reference evidence="1 2" key="1">
    <citation type="submission" date="2015-08" db="EMBL/GenBank/DDBJ databases">
        <authorList>
            <person name="Babu N.S."/>
            <person name="Beckwith C.J."/>
            <person name="Beseler K.G."/>
            <person name="Brison A."/>
            <person name="Carone J.V."/>
            <person name="Caskin T.P."/>
            <person name="Diamond M."/>
            <person name="Durham M.E."/>
            <person name="Foxe J.M."/>
            <person name="Go M."/>
            <person name="Henderson B.A."/>
            <person name="Jones I.B."/>
            <person name="McGettigan J.A."/>
            <person name="Micheletti S.J."/>
            <person name="Nasrallah M.E."/>
            <person name="Ortiz D."/>
            <person name="Piller C.R."/>
            <person name="Privatt S.R."/>
            <person name="Schneider S.L."/>
            <person name="Sharp S."/>
            <person name="Smith T.C."/>
            <person name="Stanton J.D."/>
            <person name="Ullery H.E."/>
            <person name="Wilson R.J."/>
            <person name="Serrano M.G."/>
            <person name="Buck G."/>
            <person name="Lee V."/>
            <person name="Wang Y."/>
            <person name="Carvalho R."/>
            <person name="Voegtly L."/>
            <person name="Shi R."/>
            <person name="Duckworth R."/>
            <person name="Johnson A."/>
            <person name="Loviza R."/>
            <person name="Walstead R."/>
            <person name="Shah Z."/>
            <person name="Kiflezghi M."/>
            <person name="Wade K."/>
            <person name="Ball S.L."/>
            <person name="Bradley K.W."/>
            <person name="Asai D.J."/>
            <person name="Bowman C.A."/>
            <person name="Russell D.A."/>
            <person name="Pope W.H."/>
            <person name="Jacobs-Sera D."/>
            <person name="Hendrix R.W."/>
            <person name="Hatfull G.F."/>
        </authorList>
    </citation>
    <scope>NUCLEOTIDE SEQUENCE [LARGE SCALE GENOMIC DNA]</scope>
    <source>
        <strain evidence="1 2">DSM 27648</strain>
    </source>
</reference>
<protein>
    <recommendedName>
        <fullName evidence="3">DUF1579 domain-containing protein</fullName>
    </recommendedName>
</protein>
<dbReference type="OrthoDB" id="277821at2"/>
<dbReference type="Proteomes" id="UP000064967">
    <property type="component" value="Chromosome"/>
</dbReference>
<keyword evidence="2" id="KW-1185">Reference proteome</keyword>
<dbReference type="AlphaFoldDB" id="A0A0K1PZN4"/>
<gene>
    <name evidence="1" type="ORF">AKJ09_05505</name>
</gene>
<evidence type="ECO:0008006" key="3">
    <source>
        <dbReference type="Google" id="ProtNLM"/>
    </source>
</evidence>
<proteinExistence type="predicted"/>
<organism evidence="1 2">
    <name type="scientific">Labilithrix luteola</name>
    <dbReference type="NCBI Taxonomy" id="1391654"/>
    <lineage>
        <taxon>Bacteria</taxon>
        <taxon>Pseudomonadati</taxon>
        <taxon>Myxococcota</taxon>
        <taxon>Polyangia</taxon>
        <taxon>Polyangiales</taxon>
        <taxon>Labilitrichaceae</taxon>
        <taxon>Labilithrix</taxon>
    </lineage>
</organism>
<evidence type="ECO:0000313" key="1">
    <source>
        <dbReference type="EMBL" id="AKU98841.1"/>
    </source>
</evidence>
<dbReference type="RefSeq" id="WP_146649911.1">
    <property type="nucleotide sequence ID" value="NZ_CP012333.1"/>
</dbReference>
<name>A0A0K1PZN4_9BACT</name>